<evidence type="ECO:0000313" key="2">
    <source>
        <dbReference type="Proteomes" id="UP001549291"/>
    </source>
</evidence>
<dbReference type="EMBL" id="JBEPTQ010000002">
    <property type="protein sequence ID" value="MET4718905.1"/>
    <property type="molecule type" value="Genomic_DNA"/>
</dbReference>
<sequence>MGRPLGSPNKEKPFNDALRIALRSRPLALRRVADQLLDKAEEGNLAYIRELIDRLDGKPVQVVDRQNVPLEELSDAELYRIAFGSDFHDGAPKVLLIPPANVRSDDPS</sequence>
<organism evidence="1 2">
    <name type="scientific">Bradyrhizobium japonicum</name>
    <dbReference type="NCBI Taxonomy" id="375"/>
    <lineage>
        <taxon>Bacteria</taxon>
        <taxon>Pseudomonadati</taxon>
        <taxon>Pseudomonadota</taxon>
        <taxon>Alphaproteobacteria</taxon>
        <taxon>Hyphomicrobiales</taxon>
        <taxon>Nitrobacteraceae</taxon>
        <taxon>Bradyrhizobium</taxon>
    </lineage>
</organism>
<gene>
    <name evidence="1" type="ORF">ABIF63_003011</name>
</gene>
<reference evidence="1 2" key="1">
    <citation type="submission" date="2024-06" db="EMBL/GenBank/DDBJ databases">
        <title>Genomic Encyclopedia of Type Strains, Phase V (KMG-V): Genome sequencing to study the core and pangenomes of soil and plant-associated prokaryotes.</title>
        <authorList>
            <person name="Whitman W."/>
        </authorList>
    </citation>
    <scope>NUCLEOTIDE SEQUENCE [LARGE SCALE GENOMIC DNA]</scope>
    <source>
        <strain evidence="1 2">USDA 160</strain>
    </source>
</reference>
<keyword evidence="2" id="KW-1185">Reference proteome</keyword>
<proteinExistence type="predicted"/>
<protein>
    <submittedName>
        <fullName evidence="1">Uncharacterized protein</fullName>
    </submittedName>
</protein>
<accession>A0ABV2RQP3</accession>
<name>A0ABV2RQP3_BRAJP</name>
<dbReference type="RefSeq" id="WP_038960132.1">
    <property type="nucleotide sequence ID" value="NZ_CP066351.1"/>
</dbReference>
<evidence type="ECO:0000313" key="1">
    <source>
        <dbReference type="EMBL" id="MET4718905.1"/>
    </source>
</evidence>
<dbReference type="Proteomes" id="UP001549291">
    <property type="component" value="Unassembled WGS sequence"/>
</dbReference>
<comment type="caution">
    <text evidence="1">The sequence shown here is derived from an EMBL/GenBank/DDBJ whole genome shotgun (WGS) entry which is preliminary data.</text>
</comment>